<comment type="caution">
    <text evidence="1">The sequence shown here is derived from an EMBL/GenBank/DDBJ whole genome shotgun (WGS) entry which is preliminary data.</text>
</comment>
<gene>
    <name evidence="1" type="ORF">EHQ58_12975</name>
</gene>
<dbReference type="EMBL" id="RQGD01000035">
    <property type="protein sequence ID" value="TGL57213.1"/>
    <property type="molecule type" value="Genomic_DNA"/>
</dbReference>
<dbReference type="OrthoDB" id="9771846at2"/>
<organism evidence="1 2">
    <name type="scientific">Leptospira ognonensis</name>
    <dbReference type="NCBI Taxonomy" id="2484945"/>
    <lineage>
        <taxon>Bacteria</taxon>
        <taxon>Pseudomonadati</taxon>
        <taxon>Spirochaetota</taxon>
        <taxon>Spirochaetia</taxon>
        <taxon>Leptospirales</taxon>
        <taxon>Leptospiraceae</taxon>
        <taxon>Leptospira</taxon>
    </lineage>
</organism>
<evidence type="ECO:0000313" key="1">
    <source>
        <dbReference type="EMBL" id="TGL57213.1"/>
    </source>
</evidence>
<accession>A0A4R9JW53</accession>
<keyword evidence="2" id="KW-1185">Reference proteome</keyword>
<dbReference type="PANTHER" id="PTHR43179">
    <property type="entry name" value="RHAMNOSYLTRANSFERASE WBBL"/>
    <property type="match status" value="1"/>
</dbReference>
<proteinExistence type="predicted"/>
<dbReference type="GO" id="GO:0016740">
    <property type="term" value="F:transferase activity"/>
    <property type="evidence" value="ECO:0007669"/>
    <property type="project" value="UniProtKB-KW"/>
</dbReference>
<dbReference type="SUPFAM" id="SSF53448">
    <property type="entry name" value="Nucleotide-diphospho-sugar transferases"/>
    <property type="match status" value="1"/>
</dbReference>
<dbReference type="Gene3D" id="3.90.550.10">
    <property type="entry name" value="Spore Coat Polysaccharide Biosynthesis Protein SpsA, Chain A"/>
    <property type="match status" value="1"/>
</dbReference>
<dbReference type="Proteomes" id="UP000297693">
    <property type="component" value="Unassembled WGS sequence"/>
</dbReference>
<name>A0A4R9JW53_9LEPT</name>
<reference evidence="1" key="1">
    <citation type="journal article" date="2019" name="PLoS Negl. Trop. Dis.">
        <title>Revisiting the worldwide diversity of Leptospira species in the environment.</title>
        <authorList>
            <person name="Vincent A.T."/>
            <person name="Schiettekatte O."/>
            <person name="Bourhy P."/>
            <person name="Veyrier F.J."/>
            <person name="Picardeau M."/>
        </authorList>
    </citation>
    <scope>NUCLEOTIDE SEQUENCE [LARGE SCALE GENOMIC DNA]</scope>
    <source>
        <strain evidence="1">201702476</strain>
    </source>
</reference>
<dbReference type="Pfam" id="PF13641">
    <property type="entry name" value="Glyco_tranf_2_3"/>
    <property type="match status" value="1"/>
</dbReference>
<protein>
    <submittedName>
        <fullName evidence="1">Glycosyltransferase family 2 protein</fullName>
    </submittedName>
</protein>
<keyword evidence="1" id="KW-0808">Transferase</keyword>
<dbReference type="PANTHER" id="PTHR43179:SF10">
    <property type="entry name" value="GLYCOSYL TRANSFERASE"/>
    <property type="match status" value="1"/>
</dbReference>
<evidence type="ECO:0000313" key="2">
    <source>
        <dbReference type="Proteomes" id="UP000297693"/>
    </source>
</evidence>
<sequence>MDNVVNVTVSIVAYNTSLEILSKCVDSIRDRNIVWNGIFIDHSPDSRYKSLFENREQWQYFMRGHINDGFGGGNNFAMSQAKKSDYILLVNPDLYLEENSISDMLTFARSKPNLGIFTGKITYPNGSLQRLNKKNPTVFGLMGRRFPFLQKISIITKAVKEYEMSDMNYESEMDIEFISGCWMLIPYHVWYEVKGFDPRFFLYFEDADLTRRIKNLGYRTLYAPSARAIHEYQRGSHKSFKLFILFIRSMIQYFTKWGWQWK</sequence>
<dbReference type="InterPro" id="IPR029044">
    <property type="entry name" value="Nucleotide-diphossugar_trans"/>
</dbReference>
<dbReference type="AlphaFoldDB" id="A0A4R9JW53"/>